<evidence type="ECO:0000313" key="3">
    <source>
        <dbReference type="RefSeq" id="XP_023558321.1"/>
    </source>
</evidence>
<evidence type="ECO:0000256" key="1">
    <source>
        <dbReference type="SAM" id="MobiDB-lite"/>
    </source>
</evidence>
<reference evidence="3" key="1">
    <citation type="submission" date="2025-08" db="UniProtKB">
        <authorList>
            <consortium name="RefSeq"/>
        </authorList>
    </citation>
    <scope>IDENTIFICATION</scope>
</reference>
<protein>
    <submittedName>
        <fullName evidence="3">Uncharacterized protein LOC111812946</fullName>
    </submittedName>
</protein>
<accession>A0A6P6DE95</accession>
<keyword evidence="2" id="KW-1185">Reference proteome</keyword>
<name>A0A6P6DE95_OCTDE</name>
<proteinExistence type="predicted"/>
<sequence>MNWRDCSESMWTACGHVLRSLSLPQDSAPASLQIHVWAVSLDNRSPGDAPSGHLSASQSPPQPVCAALGWGGPGWSVPAWSFCAPGRGILSVSAGQRRPTPGCAHGHPQRKTVLPGAPDGPIGREGTCSLGLCGPRSPGHPGLCLLVWLPYGGQVQPNFHLRAATAQHPAALLTPPGLSEEQCQGDVLLPWGHPALPVHNHRPPASPTTVVREAPEPSLTALTKTSAAVGHLEGGHIWPTSAGPRATPSFLQWEGTWTHSSMALVGSIGPLLSRSHRSGELPGVVCASQYPGGLDNECCA</sequence>
<feature type="region of interest" description="Disordered" evidence="1">
    <location>
        <begin position="99"/>
        <end position="120"/>
    </location>
</feature>
<dbReference type="GeneID" id="111812946"/>
<gene>
    <name evidence="3" type="primary">LOC111812946</name>
</gene>
<dbReference type="AlphaFoldDB" id="A0A6P6DE95"/>
<organism evidence="2 3">
    <name type="scientific">Octodon degus</name>
    <name type="common">Degu</name>
    <name type="synonym">Sciurus degus</name>
    <dbReference type="NCBI Taxonomy" id="10160"/>
    <lineage>
        <taxon>Eukaryota</taxon>
        <taxon>Metazoa</taxon>
        <taxon>Chordata</taxon>
        <taxon>Craniata</taxon>
        <taxon>Vertebrata</taxon>
        <taxon>Euteleostomi</taxon>
        <taxon>Mammalia</taxon>
        <taxon>Eutheria</taxon>
        <taxon>Euarchontoglires</taxon>
        <taxon>Glires</taxon>
        <taxon>Rodentia</taxon>
        <taxon>Hystricomorpha</taxon>
        <taxon>Octodontidae</taxon>
        <taxon>Octodon</taxon>
    </lineage>
</organism>
<dbReference type="RefSeq" id="XP_023558321.1">
    <property type="nucleotide sequence ID" value="XM_023702553.1"/>
</dbReference>
<evidence type="ECO:0000313" key="2">
    <source>
        <dbReference type="Proteomes" id="UP000515203"/>
    </source>
</evidence>
<dbReference type="Proteomes" id="UP000515203">
    <property type="component" value="Unplaced"/>
</dbReference>
<dbReference type="InParanoid" id="A0A6P6DE95"/>